<gene>
    <name evidence="2" type="ORF">METZ01_LOCUS6773</name>
</gene>
<feature type="domain" description="D-glutamate cyclase-like C-terminal" evidence="1">
    <location>
        <begin position="10"/>
        <end position="279"/>
    </location>
</feature>
<organism evidence="2">
    <name type="scientific">marine metagenome</name>
    <dbReference type="NCBI Taxonomy" id="408172"/>
    <lineage>
        <taxon>unclassified sequences</taxon>
        <taxon>metagenomes</taxon>
        <taxon>ecological metagenomes</taxon>
    </lineage>
</organism>
<dbReference type="InterPro" id="IPR025504">
    <property type="entry name" value="GLUCM_C"/>
</dbReference>
<dbReference type="Pfam" id="PF14336">
    <property type="entry name" value="GLUCM-like_C"/>
    <property type="match status" value="1"/>
</dbReference>
<protein>
    <recommendedName>
        <fullName evidence="1">D-glutamate cyclase-like C-terminal domain-containing protein</fullName>
    </recommendedName>
</protein>
<sequence>MTSSSGFSKIEDIILQDDIRGMKALRPHMKAGWLEASAEMILDHPGKILIATGFYILRAGEPETDGPPGAVAIGEALKILGNSVAYVTDEKCSTVMRAIAGEDEVIEFPITTHHASSIFAHELLAKHAPSALISIERAGLLGDGTYRNWKGVDFSSHNAKIDHMFEEHPYSVGIGDGGNEIGMGNMRHVIPSIENLPDDPCVTTTTELITASVSNWGGYGLVAALSLKTRKNLLPSVNQGYQWVKEIVLVGAVEGMSGESKDWVDARAPEDDAMCLRDLHVLLTDEGL</sequence>
<evidence type="ECO:0000259" key="1">
    <source>
        <dbReference type="Pfam" id="PF14336"/>
    </source>
</evidence>
<dbReference type="PANTHER" id="PTHR32022:SF10">
    <property type="entry name" value="D-GLUTAMATE CYCLASE, MITOCHONDRIAL"/>
    <property type="match status" value="1"/>
</dbReference>
<evidence type="ECO:0000313" key="2">
    <source>
        <dbReference type="EMBL" id="SUZ53919.1"/>
    </source>
</evidence>
<proteinExistence type="predicted"/>
<dbReference type="AlphaFoldDB" id="A0A381NHQ3"/>
<reference evidence="2" key="1">
    <citation type="submission" date="2018-05" db="EMBL/GenBank/DDBJ databases">
        <authorList>
            <person name="Lanie J.A."/>
            <person name="Ng W.-L."/>
            <person name="Kazmierczak K.M."/>
            <person name="Andrzejewski T.M."/>
            <person name="Davidsen T.M."/>
            <person name="Wayne K.J."/>
            <person name="Tettelin H."/>
            <person name="Glass J.I."/>
            <person name="Rusch D."/>
            <person name="Podicherti R."/>
            <person name="Tsui H.-C.T."/>
            <person name="Winkler M.E."/>
        </authorList>
    </citation>
    <scope>NUCLEOTIDE SEQUENCE</scope>
</reference>
<dbReference type="Gene3D" id="3.90.1640.20">
    <property type="entry name" value="TON_0340"/>
    <property type="match status" value="1"/>
</dbReference>
<dbReference type="PANTHER" id="PTHR32022">
    <property type="entry name" value="D-GLUTAMATE CYCLASE, MITOCHONDRIAL"/>
    <property type="match status" value="1"/>
</dbReference>
<accession>A0A381NHQ3</accession>
<name>A0A381NHQ3_9ZZZZ</name>
<dbReference type="EMBL" id="UINC01000356">
    <property type="protein sequence ID" value="SUZ53919.1"/>
    <property type="molecule type" value="Genomic_DNA"/>
</dbReference>